<dbReference type="Pfam" id="PF01872">
    <property type="entry name" value="RibD_C"/>
    <property type="match status" value="1"/>
</dbReference>
<accession>A0A5M3XEP9</accession>
<feature type="domain" description="Bacterial bifunctional deaminase-reductase C-terminal" evidence="1">
    <location>
        <begin position="105"/>
        <end position="159"/>
    </location>
</feature>
<evidence type="ECO:0000259" key="1">
    <source>
        <dbReference type="Pfam" id="PF01872"/>
    </source>
</evidence>
<evidence type="ECO:0000313" key="2">
    <source>
        <dbReference type="EMBL" id="GES19744.1"/>
    </source>
</evidence>
<dbReference type="Gene3D" id="3.40.430.10">
    <property type="entry name" value="Dihydrofolate Reductase, subunit A"/>
    <property type="match status" value="1"/>
</dbReference>
<dbReference type="GO" id="GO:0009231">
    <property type="term" value="P:riboflavin biosynthetic process"/>
    <property type="evidence" value="ECO:0007669"/>
    <property type="project" value="InterPro"/>
</dbReference>
<dbReference type="PANTHER" id="PTHR38011:SF12">
    <property type="entry name" value="BIFUNCTIONAL DEAMINASE-REDUCTASE DOMAIN PROTEIN"/>
    <property type="match status" value="1"/>
</dbReference>
<dbReference type="PANTHER" id="PTHR38011">
    <property type="entry name" value="DIHYDROFOLATE REDUCTASE FAMILY PROTEIN (AFU_ORTHOLOGUE AFUA_8G06820)"/>
    <property type="match status" value="1"/>
</dbReference>
<comment type="caution">
    <text evidence="2">The sequence shown here is derived from an EMBL/GenBank/DDBJ whole genome shotgun (WGS) entry which is preliminary data.</text>
</comment>
<proteinExistence type="predicted"/>
<dbReference type="SUPFAM" id="SSF53597">
    <property type="entry name" value="Dihydrofolate reductase-like"/>
    <property type="match status" value="1"/>
</dbReference>
<dbReference type="Proteomes" id="UP000377595">
    <property type="component" value="Unassembled WGS sequence"/>
</dbReference>
<dbReference type="InterPro" id="IPR002734">
    <property type="entry name" value="RibDG_C"/>
</dbReference>
<dbReference type="EMBL" id="BLAF01000013">
    <property type="protein sequence ID" value="GES19744.1"/>
    <property type="molecule type" value="Genomic_DNA"/>
</dbReference>
<dbReference type="GO" id="GO:0008703">
    <property type="term" value="F:5-amino-6-(5-phosphoribosylamino)uracil reductase activity"/>
    <property type="evidence" value="ECO:0007669"/>
    <property type="project" value="InterPro"/>
</dbReference>
<protein>
    <submittedName>
        <fullName evidence="2">Riboflavin biosynthesis protein RibD</fullName>
    </submittedName>
</protein>
<keyword evidence="3" id="KW-1185">Reference proteome</keyword>
<dbReference type="InterPro" id="IPR050765">
    <property type="entry name" value="Riboflavin_Biosynth_HTPR"/>
</dbReference>
<gene>
    <name evidence="2" type="ORF">Aple_026400</name>
</gene>
<name>A0A5M3XEP9_9ACTN</name>
<sequence>MGMILLDMTMSLDGFIAGPNGEDRGLHHWWFSPAEGDRQVITDLIRNTGAVIMGRRTYDLGAEQDGFLDNPFDVEHFVLSHDRPEKPAKGETSFTFVSDGIYAAVRMAKSVAGDRDIVVAGGADVAGQCLAAGLIDEMRIALAPVLIGEGIRLFDPIAAGRSSLEKVSVIDSPMITHLRFRLQK</sequence>
<reference evidence="2 3" key="1">
    <citation type="submission" date="2019-10" db="EMBL/GenBank/DDBJ databases">
        <title>Whole genome shotgun sequence of Acrocarpospora pleiomorpha NBRC 16267.</title>
        <authorList>
            <person name="Ichikawa N."/>
            <person name="Kimura A."/>
            <person name="Kitahashi Y."/>
            <person name="Komaki H."/>
            <person name="Oguchi A."/>
        </authorList>
    </citation>
    <scope>NUCLEOTIDE SEQUENCE [LARGE SCALE GENOMIC DNA]</scope>
    <source>
        <strain evidence="2 3">NBRC 16267</strain>
    </source>
</reference>
<dbReference type="AlphaFoldDB" id="A0A5M3XEP9"/>
<dbReference type="InterPro" id="IPR024072">
    <property type="entry name" value="DHFR-like_dom_sf"/>
</dbReference>
<dbReference type="RefSeq" id="WP_344317592.1">
    <property type="nucleotide sequence ID" value="NZ_BAAAHM010000028.1"/>
</dbReference>
<evidence type="ECO:0000313" key="3">
    <source>
        <dbReference type="Proteomes" id="UP000377595"/>
    </source>
</evidence>
<organism evidence="2 3">
    <name type="scientific">Acrocarpospora pleiomorpha</name>
    <dbReference type="NCBI Taxonomy" id="90975"/>
    <lineage>
        <taxon>Bacteria</taxon>
        <taxon>Bacillati</taxon>
        <taxon>Actinomycetota</taxon>
        <taxon>Actinomycetes</taxon>
        <taxon>Streptosporangiales</taxon>
        <taxon>Streptosporangiaceae</taxon>
        <taxon>Acrocarpospora</taxon>
    </lineage>
</organism>